<organism evidence="1">
    <name type="scientific">uncultured Cytophagales bacterium</name>
    <dbReference type="NCBI Taxonomy" id="158755"/>
    <lineage>
        <taxon>Bacteria</taxon>
        <taxon>Pseudomonadati</taxon>
        <taxon>Bacteroidota</taxon>
        <taxon>Sphingobacteriia</taxon>
        <taxon>Sphingobacteriales</taxon>
        <taxon>environmental samples</taxon>
    </lineage>
</organism>
<dbReference type="InterPro" id="IPR000801">
    <property type="entry name" value="Esterase-like"/>
</dbReference>
<dbReference type="InterPro" id="IPR029058">
    <property type="entry name" value="AB_hydrolase_fold"/>
</dbReference>
<sequence length="284" mass="31999">MHTLRILFSFLLLAGVPCGCQGQGNADQPARKHTASPQVRVLDDSLWMPQLKRHRRIWVYLPPDYGRSDKKYPVLYMHDGQNLFDAYYAYSGEWGVDESLDSLHAAAGFGLIVVGIDNGSDKRMNEYSPWRNRKFGDPEGEPYADFVVQTLKPLVDKTYRTLPDPGHTGIMGSSMGGLISHYAMLKYPAVFTKGGIFSPSYWFSPEVFSYTTAERLSRKARFCFRLGGQEGQEMERNLLRMQAHLGGLGLPASSVNAKIIPEGKHHESFWRGEFPAAVLWLFGE</sequence>
<gene>
    <name evidence="1" type="ORF">AVDCRST_MAG56-4128</name>
</gene>
<accession>A0A6J4JS54</accession>
<evidence type="ECO:0000313" key="1">
    <source>
        <dbReference type="EMBL" id="CAA9286003.1"/>
    </source>
</evidence>
<dbReference type="Pfam" id="PF00756">
    <property type="entry name" value="Esterase"/>
    <property type="match status" value="1"/>
</dbReference>
<protein>
    <recommendedName>
        <fullName evidence="2">Alpha-dextrin endo-1, 6-alpha-glucosidase</fullName>
    </recommendedName>
</protein>
<evidence type="ECO:0008006" key="2">
    <source>
        <dbReference type="Google" id="ProtNLM"/>
    </source>
</evidence>
<dbReference type="AlphaFoldDB" id="A0A6J4JS54"/>
<dbReference type="EMBL" id="CADCTQ010000348">
    <property type="protein sequence ID" value="CAA9286003.1"/>
    <property type="molecule type" value="Genomic_DNA"/>
</dbReference>
<dbReference type="PANTHER" id="PTHR48098">
    <property type="entry name" value="ENTEROCHELIN ESTERASE-RELATED"/>
    <property type="match status" value="1"/>
</dbReference>
<name>A0A6J4JS54_9SPHI</name>
<dbReference type="PANTHER" id="PTHR48098:SF6">
    <property type="entry name" value="FERRI-BACILLIBACTIN ESTERASE BESA"/>
    <property type="match status" value="1"/>
</dbReference>
<reference evidence="1" key="1">
    <citation type="submission" date="2020-02" db="EMBL/GenBank/DDBJ databases">
        <authorList>
            <person name="Meier V. D."/>
        </authorList>
    </citation>
    <scope>NUCLEOTIDE SEQUENCE</scope>
    <source>
        <strain evidence="1">AVDCRST_MAG56</strain>
    </source>
</reference>
<proteinExistence type="predicted"/>
<dbReference type="SUPFAM" id="SSF53474">
    <property type="entry name" value="alpha/beta-Hydrolases"/>
    <property type="match status" value="1"/>
</dbReference>
<dbReference type="InterPro" id="IPR050583">
    <property type="entry name" value="Mycobacterial_A85_antigen"/>
</dbReference>
<dbReference type="Gene3D" id="3.40.50.1820">
    <property type="entry name" value="alpha/beta hydrolase"/>
    <property type="match status" value="1"/>
</dbReference>